<evidence type="ECO:0000256" key="1">
    <source>
        <dbReference type="SAM" id="Phobius"/>
    </source>
</evidence>
<evidence type="ECO:0000313" key="5">
    <source>
        <dbReference type="Proteomes" id="UP001597374"/>
    </source>
</evidence>
<sequence>MKLSKILTAHLLWMSVLATPVMAQVQPQPVLTDTTTATIASDPASIKAGSATSAFQAYQYSSRTAPDTLFKVNTPVVADTVYRGQKKPFTESQLREGSNKRYLTRAVLPAAALIGAGIYTIQDNGFYSSHDARDARHKHAPNFSTKVDDYLFFLPVAYMYGFNAFSSQNRHDIRRQTGLLLAAGALTSAIVWPAKKLTDIDRPNGDPTAFPSGHTAYAFTIATIVDKEFRHKSPWVSVGSYTIASATGVMRVLNNEHWMADVLAGAGVGILSVNTVYWLHDKIFKDKGYNTSVTPVVLPSGKPGLGLSVTF</sequence>
<dbReference type="Proteomes" id="UP001597374">
    <property type="component" value="Unassembled WGS sequence"/>
</dbReference>
<feature type="domain" description="Phosphatidic acid phosphatase type 2/haloperoxidase" evidence="3">
    <location>
        <begin position="177"/>
        <end position="277"/>
    </location>
</feature>
<dbReference type="Gene3D" id="1.20.144.10">
    <property type="entry name" value="Phosphatidic acid phosphatase type 2/haloperoxidase"/>
    <property type="match status" value="1"/>
</dbReference>
<dbReference type="InterPro" id="IPR000326">
    <property type="entry name" value="PAP2/HPO"/>
</dbReference>
<feature type="transmembrane region" description="Helical" evidence="1">
    <location>
        <begin position="150"/>
        <end position="166"/>
    </location>
</feature>
<feature type="transmembrane region" description="Helical" evidence="1">
    <location>
        <begin position="258"/>
        <end position="279"/>
    </location>
</feature>
<dbReference type="RefSeq" id="WP_250428705.1">
    <property type="nucleotide sequence ID" value="NZ_JALPRR010000001.1"/>
</dbReference>
<keyword evidence="1" id="KW-0812">Transmembrane</keyword>
<feature type="chain" id="PRO_5045143839" evidence="2">
    <location>
        <begin position="24"/>
        <end position="311"/>
    </location>
</feature>
<keyword evidence="5" id="KW-1185">Reference proteome</keyword>
<gene>
    <name evidence="4" type="ORF">ACFSKP_11735</name>
</gene>
<dbReference type="CDD" id="cd03394">
    <property type="entry name" value="PAP2_like_5"/>
    <property type="match status" value="1"/>
</dbReference>
<dbReference type="InterPro" id="IPR036938">
    <property type="entry name" value="PAP2/HPO_sf"/>
</dbReference>
<name>A0ABW5CXZ8_9BACT</name>
<dbReference type="Pfam" id="PF01569">
    <property type="entry name" value="PAP2"/>
    <property type="match status" value="1"/>
</dbReference>
<organism evidence="4 5">
    <name type="scientific">Pontibacter ruber</name>
    <dbReference type="NCBI Taxonomy" id="1343895"/>
    <lineage>
        <taxon>Bacteria</taxon>
        <taxon>Pseudomonadati</taxon>
        <taxon>Bacteroidota</taxon>
        <taxon>Cytophagia</taxon>
        <taxon>Cytophagales</taxon>
        <taxon>Hymenobacteraceae</taxon>
        <taxon>Pontibacter</taxon>
    </lineage>
</organism>
<comment type="caution">
    <text evidence="4">The sequence shown here is derived from an EMBL/GenBank/DDBJ whole genome shotgun (WGS) entry which is preliminary data.</text>
</comment>
<feature type="signal peptide" evidence="2">
    <location>
        <begin position="1"/>
        <end position="23"/>
    </location>
</feature>
<accession>A0ABW5CXZ8</accession>
<evidence type="ECO:0000256" key="2">
    <source>
        <dbReference type="SAM" id="SignalP"/>
    </source>
</evidence>
<evidence type="ECO:0000259" key="3">
    <source>
        <dbReference type="SMART" id="SM00014"/>
    </source>
</evidence>
<proteinExistence type="predicted"/>
<dbReference type="SMART" id="SM00014">
    <property type="entry name" value="acidPPc"/>
    <property type="match status" value="1"/>
</dbReference>
<reference evidence="5" key="1">
    <citation type="journal article" date="2019" name="Int. J. Syst. Evol. Microbiol.">
        <title>The Global Catalogue of Microorganisms (GCM) 10K type strain sequencing project: providing services to taxonomists for standard genome sequencing and annotation.</title>
        <authorList>
            <consortium name="The Broad Institute Genomics Platform"/>
            <consortium name="The Broad Institute Genome Sequencing Center for Infectious Disease"/>
            <person name="Wu L."/>
            <person name="Ma J."/>
        </authorList>
    </citation>
    <scope>NUCLEOTIDE SEQUENCE [LARGE SCALE GENOMIC DNA]</scope>
    <source>
        <strain evidence="5">CGMCC 4.1782</strain>
    </source>
</reference>
<dbReference type="SUPFAM" id="SSF48317">
    <property type="entry name" value="Acid phosphatase/Vanadium-dependent haloperoxidase"/>
    <property type="match status" value="1"/>
</dbReference>
<protein>
    <submittedName>
        <fullName evidence="4">Phosphatase PAP2 family protein</fullName>
    </submittedName>
</protein>
<keyword evidence="1" id="KW-1133">Transmembrane helix</keyword>
<evidence type="ECO:0000313" key="4">
    <source>
        <dbReference type="EMBL" id="MFD2246930.1"/>
    </source>
</evidence>
<dbReference type="EMBL" id="JBHUIM010000001">
    <property type="protein sequence ID" value="MFD2246930.1"/>
    <property type="molecule type" value="Genomic_DNA"/>
</dbReference>
<keyword evidence="2" id="KW-0732">Signal</keyword>
<keyword evidence="1" id="KW-0472">Membrane</keyword>